<protein>
    <submittedName>
        <fullName evidence="2">Uncharacterized protein</fullName>
    </submittedName>
</protein>
<dbReference type="AlphaFoldDB" id="A0A926IBT5"/>
<dbReference type="RefSeq" id="WP_262394291.1">
    <property type="nucleotide sequence ID" value="NZ_JACRTD010000002.1"/>
</dbReference>
<dbReference type="Proteomes" id="UP000623678">
    <property type="component" value="Unassembled WGS sequence"/>
</dbReference>
<organism evidence="2 3">
    <name type="scientific">Youxingia wuxianensis</name>
    <dbReference type="NCBI Taxonomy" id="2763678"/>
    <lineage>
        <taxon>Bacteria</taxon>
        <taxon>Bacillati</taxon>
        <taxon>Bacillota</taxon>
        <taxon>Clostridia</taxon>
        <taxon>Eubacteriales</taxon>
        <taxon>Oscillospiraceae</taxon>
        <taxon>Youxingia</taxon>
    </lineage>
</organism>
<accession>A0A926IBT5</accession>
<name>A0A926IBT5_9FIRM</name>
<proteinExistence type="predicted"/>
<dbReference type="EMBL" id="JACRTD010000002">
    <property type="protein sequence ID" value="MBC8584457.1"/>
    <property type="molecule type" value="Genomic_DNA"/>
</dbReference>
<evidence type="ECO:0000256" key="1">
    <source>
        <dbReference type="SAM" id="MobiDB-lite"/>
    </source>
</evidence>
<reference evidence="2" key="1">
    <citation type="submission" date="2020-08" db="EMBL/GenBank/DDBJ databases">
        <title>Genome public.</title>
        <authorList>
            <person name="Liu C."/>
            <person name="Sun Q."/>
        </authorList>
    </citation>
    <scope>NUCLEOTIDE SEQUENCE</scope>
    <source>
        <strain evidence="2">NSJ-64</strain>
    </source>
</reference>
<sequence length="333" mass="33773">MSIETFISAPSFTQLCDKVNEIIGELSGIVRLDSAPFVSALIEKINECAAAVQVEPLSASPARTQLLDKVNELAEAVSAVTPAGWIFYQAFIQNSTFVAPADGNYRVWCIGKCADGVNDALRITTSVWGGAGGGTGGMSCSELYFNAGDEVAITVTDKISSFGSYMTCTAGEVGLSETPGEVGTASGGNVYNLDGIVGGDGVYYYQTDGPSYPGSDGLNGGMKGGEPGWSKPGLRRSGGGGGGGSRLHDVCPYVSPPYTDLYQAGCGGDGRTSTVGADGTPYPDLVLSADIQLFGGGGGSGGHSGSPMPISLLTRGGQGTTGTPGVIIIERSA</sequence>
<comment type="caution">
    <text evidence="2">The sequence shown here is derived from an EMBL/GenBank/DDBJ whole genome shotgun (WGS) entry which is preliminary data.</text>
</comment>
<evidence type="ECO:0000313" key="2">
    <source>
        <dbReference type="EMBL" id="MBC8584457.1"/>
    </source>
</evidence>
<evidence type="ECO:0000313" key="3">
    <source>
        <dbReference type="Proteomes" id="UP000623678"/>
    </source>
</evidence>
<gene>
    <name evidence="2" type="ORF">H8705_02540</name>
</gene>
<keyword evidence="3" id="KW-1185">Reference proteome</keyword>
<feature type="region of interest" description="Disordered" evidence="1">
    <location>
        <begin position="221"/>
        <end position="243"/>
    </location>
</feature>